<keyword evidence="7" id="KW-1185">Reference proteome</keyword>
<dbReference type="CDD" id="cd02947">
    <property type="entry name" value="TRX_family"/>
    <property type="match status" value="1"/>
</dbReference>
<dbReference type="InterPro" id="IPR017937">
    <property type="entry name" value="Thioredoxin_CS"/>
</dbReference>
<dbReference type="Pfam" id="PF00085">
    <property type="entry name" value="Thioredoxin"/>
    <property type="match status" value="1"/>
</dbReference>
<accession>A0ABP0TX96</accession>
<dbReference type="PANTHER" id="PTHR45663">
    <property type="entry name" value="GEO12009P1"/>
    <property type="match status" value="1"/>
</dbReference>
<sequence>MVAMLETGVATPITASMVRSSVLTASASRASLLLPGLGGKGKQVGMLPVCSGLRMSVKARPGSRVGFSSPRRSSRIVSESQETVTGAGVVNEATWDTLVLKSDIPVLVDFWAPWCGPCRMIAPLIDELASIYVGQVRCLKLNTDESPGIATKYGIRSIPTVMIFNRGEKKDTVIGAVGKSTLKTALEKYIGW</sequence>
<organism evidence="6 7">
    <name type="scientific">Sphagnum troendelagicum</name>
    <dbReference type="NCBI Taxonomy" id="128251"/>
    <lineage>
        <taxon>Eukaryota</taxon>
        <taxon>Viridiplantae</taxon>
        <taxon>Streptophyta</taxon>
        <taxon>Embryophyta</taxon>
        <taxon>Bryophyta</taxon>
        <taxon>Sphagnophytina</taxon>
        <taxon>Sphagnopsida</taxon>
        <taxon>Sphagnales</taxon>
        <taxon>Sphagnaceae</taxon>
        <taxon>Sphagnum</taxon>
    </lineage>
</organism>
<keyword evidence="3" id="KW-1015">Disulfide bond</keyword>
<dbReference type="PROSITE" id="PS51352">
    <property type="entry name" value="THIOREDOXIN_2"/>
    <property type="match status" value="1"/>
</dbReference>
<evidence type="ECO:0000259" key="5">
    <source>
        <dbReference type="PROSITE" id="PS51352"/>
    </source>
</evidence>
<proteinExistence type="predicted"/>
<dbReference type="PRINTS" id="PR00421">
    <property type="entry name" value="THIOREDOXIN"/>
</dbReference>
<dbReference type="SUPFAM" id="SSF52833">
    <property type="entry name" value="Thioredoxin-like"/>
    <property type="match status" value="1"/>
</dbReference>
<evidence type="ECO:0000256" key="4">
    <source>
        <dbReference type="ARBA" id="ARBA00023284"/>
    </source>
</evidence>
<evidence type="ECO:0000313" key="7">
    <source>
        <dbReference type="Proteomes" id="UP001497512"/>
    </source>
</evidence>
<reference evidence="6" key="1">
    <citation type="submission" date="2024-02" db="EMBL/GenBank/DDBJ databases">
        <authorList>
            <consortium name="ELIXIR-Norway"/>
            <consortium name="Elixir Norway"/>
        </authorList>
    </citation>
    <scope>NUCLEOTIDE SEQUENCE</scope>
</reference>
<name>A0ABP0TX96_9BRYO</name>
<evidence type="ECO:0000313" key="6">
    <source>
        <dbReference type="EMBL" id="CAK9207231.1"/>
    </source>
</evidence>
<dbReference type="InterPro" id="IPR013766">
    <property type="entry name" value="Thioredoxin_domain"/>
</dbReference>
<dbReference type="EMBL" id="OZ019907">
    <property type="protein sequence ID" value="CAK9207231.1"/>
    <property type="molecule type" value="Genomic_DNA"/>
</dbReference>
<dbReference type="Gene3D" id="3.40.30.10">
    <property type="entry name" value="Glutaredoxin"/>
    <property type="match status" value="1"/>
</dbReference>
<feature type="domain" description="Thioredoxin" evidence="5">
    <location>
        <begin position="70"/>
        <end position="191"/>
    </location>
</feature>
<evidence type="ECO:0000256" key="1">
    <source>
        <dbReference type="ARBA" id="ARBA00022448"/>
    </source>
</evidence>
<evidence type="ECO:0000256" key="3">
    <source>
        <dbReference type="ARBA" id="ARBA00023157"/>
    </source>
</evidence>
<gene>
    <name evidence="6" type="ORF">CSSPTR1EN2_LOCUS8745</name>
</gene>
<dbReference type="NCBIfam" id="TIGR01068">
    <property type="entry name" value="thioredoxin"/>
    <property type="match status" value="1"/>
</dbReference>
<keyword evidence="4" id="KW-0676">Redox-active center</keyword>
<dbReference type="PANTHER" id="PTHR45663:SF11">
    <property type="entry name" value="GEO12009P1"/>
    <property type="match status" value="1"/>
</dbReference>
<dbReference type="Proteomes" id="UP001497512">
    <property type="component" value="Chromosome 15"/>
</dbReference>
<dbReference type="PROSITE" id="PS00194">
    <property type="entry name" value="THIOREDOXIN_1"/>
    <property type="match status" value="1"/>
</dbReference>
<evidence type="ECO:0000256" key="2">
    <source>
        <dbReference type="ARBA" id="ARBA00022982"/>
    </source>
</evidence>
<dbReference type="InterPro" id="IPR036249">
    <property type="entry name" value="Thioredoxin-like_sf"/>
</dbReference>
<keyword evidence="2" id="KW-0249">Electron transport</keyword>
<keyword evidence="1" id="KW-0813">Transport</keyword>
<protein>
    <recommendedName>
        <fullName evidence="5">Thioredoxin domain-containing protein</fullName>
    </recommendedName>
</protein>
<dbReference type="InterPro" id="IPR005746">
    <property type="entry name" value="Thioredoxin"/>
</dbReference>